<dbReference type="GO" id="GO:0042393">
    <property type="term" value="F:histone binding"/>
    <property type="evidence" value="ECO:0007669"/>
    <property type="project" value="TreeGrafter"/>
</dbReference>
<feature type="coiled-coil region" evidence="11">
    <location>
        <begin position="521"/>
        <end position="570"/>
    </location>
</feature>
<keyword evidence="8" id="KW-0539">Nucleus</keyword>
<dbReference type="GO" id="GO:0005634">
    <property type="term" value="C:nucleus"/>
    <property type="evidence" value="ECO:0007669"/>
    <property type="project" value="UniProtKB-SubCell"/>
</dbReference>
<feature type="region of interest" description="Disordered" evidence="12">
    <location>
        <begin position="1232"/>
        <end position="1327"/>
    </location>
</feature>
<dbReference type="InterPro" id="IPR032682">
    <property type="entry name" value="Cnd1_C"/>
</dbReference>
<gene>
    <name evidence="14" type="ORF">CTEN210_06501</name>
</gene>
<evidence type="ECO:0000256" key="10">
    <source>
        <dbReference type="PIRNR" id="PIRNR017127"/>
    </source>
</evidence>
<organism evidence="14 15">
    <name type="scientific">Chaetoceros tenuissimus</name>
    <dbReference type="NCBI Taxonomy" id="426638"/>
    <lineage>
        <taxon>Eukaryota</taxon>
        <taxon>Sar</taxon>
        <taxon>Stramenopiles</taxon>
        <taxon>Ochrophyta</taxon>
        <taxon>Bacillariophyta</taxon>
        <taxon>Coscinodiscophyceae</taxon>
        <taxon>Chaetocerotophycidae</taxon>
        <taxon>Chaetocerotales</taxon>
        <taxon>Chaetocerotaceae</taxon>
        <taxon>Chaetoceros</taxon>
    </lineage>
</organism>
<dbReference type="PIRSF" id="PIRSF017127">
    <property type="entry name" value="Condensin_D2"/>
    <property type="match status" value="1"/>
</dbReference>
<evidence type="ECO:0000256" key="12">
    <source>
        <dbReference type="SAM" id="MobiDB-lite"/>
    </source>
</evidence>
<dbReference type="Gene3D" id="1.25.10.10">
    <property type="entry name" value="Leucine-rich Repeat Variant"/>
    <property type="match status" value="2"/>
</dbReference>
<dbReference type="Proteomes" id="UP001054902">
    <property type="component" value="Unassembled WGS sequence"/>
</dbReference>
<comment type="subcellular location">
    <subcellularLocation>
        <location evidence="2">Chromosome</location>
    </subcellularLocation>
    <subcellularLocation>
        <location evidence="1">Nucleus</location>
    </subcellularLocation>
</comment>
<keyword evidence="4" id="KW-0158">Chromosome</keyword>
<dbReference type="GO" id="GO:0000796">
    <property type="term" value="C:condensin complex"/>
    <property type="evidence" value="ECO:0007669"/>
    <property type="project" value="TreeGrafter"/>
</dbReference>
<evidence type="ECO:0000259" key="13">
    <source>
        <dbReference type="Pfam" id="PF12717"/>
    </source>
</evidence>
<keyword evidence="6 10" id="KW-0498">Mitosis</keyword>
<dbReference type="InterPro" id="IPR007673">
    <property type="entry name" value="Condensin_cplx_su1"/>
</dbReference>
<dbReference type="PANTHER" id="PTHR14222">
    <property type="entry name" value="CONDENSIN"/>
    <property type="match status" value="1"/>
</dbReference>
<evidence type="ECO:0000256" key="9">
    <source>
        <dbReference type="ARBA" id="ARBA00023306"/>
    </source>
</evidence>
<feature type="compositionally biased region" description="Basic residues" evidence="12">
    <location>
        <begin position="1246"/>
        <end position="1261"/>
    </location>
</feature>
<evidence type="ECO:0000256" key="3">
    <source>
        <dbReference type="ARBA" id="ARBA00009606"/>
    </source>
</evidence>
<dbReference type="EMBL" id="BLLK01000038">
    <property type="protein sequence ID" value="GFH50025.1"/>
    <property type="molecule type" value="Genomic_DNA"/>
</dbReference>
<comment type="caution">
    <text evidence="14">The sequence shown here is derived from an EMBL/GenBank/DDBJ whole genome shotgun (WGS) entry which is preliminary data.</text>
</comment>
<keyword evidence="9 10" id="KW-0131">Cell cycle</keyword>
<dbReference type="GO" id="GO:0000779">
    <property type="term" value="C:condensed chromosome, centromeric region"/>
    <property type="evidence" value="ECO:0007669"/>
    <property type="project" value="TreeGrafter"/>
</dbReference>
<evidence type="ECO:0000313" key="15">
    <source>
        <dbReference type="Proteomes" id="UP001054902"/>
    </source>
</evidence>
<comment type="function">
    <text evidence="10">Regulatory subunit of the condensin complex, a complex required for conversion of interphase chromatin into mitotic-like condense chromosomes. The condensin complex probably introduces positive supercoils into relaxed DNA in the presence of type I topoisomerases and converts nicked DNA into positive knotted forms in the presence of type II topoisomerases.</text>
</comment>
<reference evidence="14 15" key="1">
    <citation type="journal article" date="2021" name="Sci. Rep.">
        <title>The genome of the diatom Chaetoceros tenuissimus carries an ancient integrated fragment of an extant virus.</title>
        <authorList>
            <person name="Hongo Y."/>
            <person name="Kimura K."/>
            <person name="Takaki Y."/>
            <person name="Yoshida Y."/>
            <person name="Baba S."/>
            <person name="Kobayashi G."/>
            <person name="Nagasaki K."/>
            <person name="Hano T."/>
            <person name="Tomaru Y."/>
        </authorList>
    </citation>
    <scope>NUCLEOTIDE SEQUENCE [LARGE SCALE GENOMIC DNA]</scope>
    <source>
        <strain evidence="14 15">NIES-3715</strain>
    </source>
</reference>
<dbReference type="GO" id="GO:0051301">
    <property type="term" value="P:cell division"/>
    <property type="evidence" value="ECO:0007669"/>
    <property type="project" value="UniProtKB-KW"/>
</dbReference>
<evidence type="ECO:0000256" key="5">
    <source>
        <dbReference type="ARBA" id="ARBA00022618"/>
    </source>
</evidence>
<evidence type="ECO:0000256" key="2">
    <source>
        <dbReference type="ARBA" id="ARBA00004286"/>
    </source>
</evidence>
<sequence>MESSFPIPSSFQELERDPYDLLPYPVGFADDDEATRADSFVQLVILLEQGNRTLSSGGIELFEKTVEGNSFDADDSQPWNCEDRIQALYTLVRKSSSLATSTRTRLITAICKAVVKLSSILTSCSEQTANQINSQNSNVYIVPQAFRDALACHLYMLYTIMIFTEGEMKAGKTLSKSQEKEFQSMIQSTREQCAHAMMTACKAMSNCNANLWKRGVPDESVIAIPCRIAYQMLENCTGATARKAAFGDVALQMIGMTLKTSDVLLNTVVAALVDMMHSYEHMAPLAAELCGFFHDSEDKLSIELLREIGRLDGSASSSDATGKASGIRNVAPFLNELAEKKPQLVLENISLVMPHLQSEPYNLRSAIVVAIGHLLMSCKEETEIVSRNEDDNEEIIGDDQLKKKKLADLKDKLYDILLEHIYDVSSYTRVAVMKTWASIIQAQCLPIEKLIPVTQLAIDRLQDKTVMVRRSAMQVLTLVLENNPFTDSLSPAPYKEKMAEVREFILDNLPSNMKDAMKETIEALEEDDEDEKYQIENATIKATIAEYETNNSLQESNDEAQKELIQKLQVYKFLSSALDFIDTFENANEAFESMLLSSNKSDVTEALRFFVRARHFQLPCAVTGIKQALSLMWSDEKSVQDEVMTAFIDVFICGTNGSGKLPPKQIVDNLLRLVGKANASEKTSIEEAISRLVKEEVIPAEVFLILWSIAAKASGRARSIAMTILSMGATSDSGIVDSASRLRHLLQAGLGDYTEEHRDWATAKSAAYALQRVSRVKPDITSAKFLVLEQIVERLCLVIQGDWCDDENENDTREWFGAAEEGINAIFAVCPAPEQVCKIIITAMQASTFGSNQCHSLRLSRFFFVLGHIALKLLVYSEALSGSVRSANAARTVAKQEEADKAKMAKAGENGSDDEDDIEKELGVAQAAEAETENKVAEIAEKEIIGRGMIDLFTPLVLRVVANESGVFSSEILMQTSVLTLCKFMCISRSFCEKHLPLLFTALAKAPEKDVTLRANTVIALGDLAFRFPNEVEPYTSRIYSCLRDDSIRVRLHTLMVLTHLILNDMVKVKGQVCEIAMCLRDEEVRIRDMARLLFHELSKRSNNPIYNLLPEIVSRLSSMSVKKEDFRAIMSFLLNFIKKERQTEMLVDKLCQRFPKSTSISQKANIAYCLANVKCNEKCIKILNDHFNLYKDALFDEDVLKNFMSIALKSKKFAKPELKQAIEEWEEKLKQQSDAGLEDEEAKKKAEKAKKRVQRRKNQKKKIEEESSEEEDEVSEEEEEDDVSEEEEEMEFDDENTADAAPSKLEKGTPAKHQRRGRREALQNVN</sequence>
<evidence type="ECO:0000313" key="14">
    <source>
        <dbReference type="EMBL" id="GFH50025.1"/>
    </source>
</evidence>
<feature type="domain" description="Condensin complex subunit 1 C-terminal" evidence="13">
    <location>
        <begin position="1013"/>
        <end position="1171"/>
    </location>
</feature>
<evidence type="ECO:0000256" key="6">
    <source>
        <dbReference type="ARBA" id="ARBA00022776"/>
    </source>
</evidence>
<keyword evidence="11" id="KW-0175">Coiled coil</keyword>
<dbReference type="SUPFAM" id="SSF48371">
    <property type="entry name" value="ARM repeat"/>
    <property type="match status" value="1"/>
</dbReference>
<keyword evidence="7 10" id="KW-0226">DNA condensation</keyword>
<keyword evidence="5 10" id="KW-0132">Cell division</keyword>
<evidence type="ECO:0000256" key="7">
    <source>
        <dbReference type="ARBA" id="ARBA00023067"/>
    </source>
</evidence>
<dbReference type="InterPro" id="IPR026971">
    <property type="entry name" value="CND1/NCAPD3"/>
</dbReference>
<feature type="compositionally biased region" description="Acidic residues" evidence="12">
    <location>
        <begin position="1267"/>
        <end position="1298"/>
    </location>
</feature>
<evidence type="ECO:0000256" key="8">
    <source>
        <dbReference type="ARBA" id="ARBA00023242"/>
    </source>
</evidence>
<evidence type="ECO:0000256" key="4">
    <source>
        <dbReference type="ARBA" id="ARBA00022454"/>
    </source>
</evidence>
<dbReference type="GO" id="GO:0007076">
    <property type="term" value="P:mitotic chromosome condensation"/>
    <property type="evidence" value="ECO:0007669"/>
    <property type="project" value="InterPro"/>
</dbReference>
<name>A0AAD3CSG9_9STRA</name>
<keyword evidence="15" id="KW-1185">Reference proteome</keyword>
<protein>
    <recommendedName>
        <fullName evidence="13">Condensin complex subunit 1 C-terminal domain-containing protein</fullName>
    </recommendedName>
</protein>
<comment type="similarity">
    <text evidence="3 10">Belongs to the CND1 (condensin subunit 1) family.</text>
</comment>
<accession>A0AAD3CSG9</accession>
<dbReference type="GO" id="GO:0010032">
    <property type="term" value="P:meiotic chromosome condensation"/>
    <property type="evidence" value="ECO:0007669"/>
    <property type="project" value="TreeGrafter"/>
</dbReference>
<dbReference type="PANTHER" id="PTHR14222:SF2">
    <property type="entry name" value="CONDENSIN COMPLEX SUBUNIT 1"/>
    <property type="match status" value="1"/>
</dbReference>
<dbReference type="Pfam" id="PF12717">
    <property type="entry name" value="Cnd1"/>
    <property type="match status" value="1"/>
</dbReference>
<evidence type="ECO:0000256" key="1">
    <source>
        <dbReference type="ARBA" id="ARBA00004123"/>
    </source>
</evidence>
<proteinExistence type="inferred from homology"/>
<dbReference type="InterPro" id="IPR011989">
    <property type="entry name" value="ARM-like"/>
</dbReference>
<dbReference type="InterPro" id="IPR016024">
    <property type="entry name" value="ARM-type_fold"/>
</dbReference>
<evidence type="ECO:0000256" key="11">
    <source>
        <dbReference type="SAM" id="Coils"/>
    </source>
</evidence>